<accession>A0A7T8GRT2</accession>
<dbReference type="Proteomes" id="UP000595437">
    <property type="component" value="Chromosome 15"/>
</dbReference>
<feature type="chain" id="PRO_5030767537" description="Secreted protein" evidence="2">
    <location>
        <begin position="20"/>
        <end position="85"/>
    </location>
</feature>
<dbReference type="OrthoDB" id="10643179at2759"/>
<feature type="compositionally biased region" description="Low complexity" evidence="1">
    <location>
        <begin position="39"/>
        <end position="58"/>
    </location>
</feature>
<feature type="region of interest" description="Disordered" evidence="1">
    <location>
        <begin position="28"/>
        <end position="61"/>
    </location>
</feature>
<evidence type="ECO:0000313" key="3">
    <source>
        <dbReference type="EMBL" id="QQP36405.1"/>
    </source>
</evidence>
<protein>
    <recommendedName>
        <fullName evidence="5">Secreted protein</fullName>
    </recommendedName>
</protein>
<dbReference type="EMBL" id="CP045904">
    <property type="protein sequence ID" value="QQP36405.1"/>
    <property type="molecule type" value="Genomic_DNA"/>
</dbReference>
<keyword evidence="4" id="KW-1185">Reference proteome</keyword>
<organism evidence="3 4">
    <name type="scientific">Caligus rogercresseyi</name>
    <name type="common">Sea louse</name>
    <dbReference type="NCBI Taxonomy" id="217165"/>
    <lineage>
        <taxon>Eukaryota</taxon>
        <taxon>Metazoa</taxon>
        <taxon>Ecdysozoa</taxon>
        <taxon>Arthropoda</taxon>
        <taxon>Crustacea</taxon>
        <taxon>Multicrustacea</taxon>
        <taxon>Hexanauplia</taxon>
        <taxon>Copepoda</taxon>
        <taxon>Siphonostomatoida</taxon>
        <taxon>Caligidae</taxon>
        <taxon>Caligus</taxon>
    </lineage>
</organism>
<evidence type="ECO:0008006" key="5">
    <source>
        <dbReference type="Google" id="ProtNLM"/>
    </source>
</evidence>
<feature type="signal peptide" evidence="2">
    <location>
        <begin position="1"/>
        <end position="19"/>
    </location>
</feature>
<evidence type="ECO:0000256" key="1">
    <source>
        <dbReference type="SAM" id="MobiDB-lite"/>
    </source>
</evidence>
<gene>
    <name evidence="3" type="ORF">FKW44_021495</name>
</gene>
<name>A0A7T8GRT2_CALRO</name>
<sequence length="85" mass="9226">MLCIVVFIMGDVLIAWIGAEPRGNSPIIFTESSSTPHQSSVKRISSSSSSSISNSSISWPLSRENTNTSIILSNLTQPNEPRHPE</sequence>
<dbReference type="AlphaFoldDB" id="A0A7T8GRT2"/>
<evidence type="ECO:0000256" key="2">
    <source>
        <dbReference type="SAM" id="SignalP"/>
    </source>
</evidence>
<proteinExistence type="predicted"/>
<keyword evidence="2" id="KW-0732">Signal</keyword>
<reference evidence="4" key="1">
    <citation type="submission" date="2021-01" db="EMBL/GenBank/DDBJ databases">
        <title>Caligus Genome Assembly.</title>
        <authorList>
            <person name="Gallardo-Escarate C."/>
        </authorList>
    </citation>
    <scope>NUCLEOTIDE SEQUENCE [LARGE SCALE GENOMIC DNA]</scope>
</reference>
<evidence type="ECO:0000313" key="4">
    <source>
        <dbReference type="Proteomes" id="UP000595437"/>
    </source>
</evidence>